<gene>
    <name evidence="7" type="ORF">ACFQWB_10900</name>
</gene>
<dbReference type="InterPro" id="IPR033524">
    <property type="entry name" value="Glu/Leu/Phe/Val_DH_AS"/>
</dbReference>
<sequence>MAEPQKAPNENLNVLSATQSVIREALQKLGYPDEMYELLKEPLRMLTVRIPIRMDDGVVKVFTGYRAQHNDAVGPTKGGVRFHPDVNEDEVKALSMWMSLKCGIADLPYGGGKGGIVCDPRQMSFRELERLSRGYVRAISQIVGPTKDIPAPDVMTNSQIMAWMMDEYSSIREFEAPGFITGKPLVLGGSHGRETATARGVTIMIDLALAKRGIPVRGAKVIIQGFGNAGSYLAKFMHEAGAKVVGISDVYGALYDPEGLDIDDLLDRRDSFGTVTKLFSNTITNAELLEKPCDILVPAAIENQITMENAHRISAQIVVEAANGPTTLQATKILTERGILIVPDVLASAGGVVVSYFEWVQNNQGYYWTEEEVQRKLVELLTRSFESVYQVHTSRKVDMRLAAYMVGVRKMAEASRYRGWI</sequence>
<evidence type="ECO:0000259" key="6">
    <source>
        <dbReference type="SMART" id="SM00839"/>
    </source>
</evidence>
<dbReference type="PRINTS" id="PR00082">
    <property type="entry name" value="GLFDHDRGNASE"/>
</dbReference>
<keyword evidence="8" id="KW-1185">Reference proteome</keyword>
<dbReference type="InterPro" id="IPR014362">
    <property type="entry name" value="Glu_DH"/>
</dbReference>
<comment type="caution">
    <text evidence="7">The sequence shown here is derived from an EMBL/GenBank/DDBJ whole genome shotgun (WGS) entry which is preliminary data.</text>
</comment>
<dbReference type="InterPro" id="IPR006096">
    <property type="entry name" value="Glu/Leu/Phe/Val/Trp_DH_C"/>
</dbReference>
<name>A0ABW2V560_9BACL</name>
<dbReference type="PROSITE" id="PS00074">
    <property type="entry name" value="GLFV_DEHYDROGENASE"/>
    <property type="match status" value="1"/>
</dbReference>
<dbReference type="Proteomes" id="UP001596528">
    <property type="component" value="Unassembled WGS sequence"/>
</dbReference>
<comment type="similarity">
    <text evidence="1 4 5">Belongs to the Glu/Leu/Phe/Val dehydrogenases family.</text>
</comment>
<organism evidence="7 8">
    <name type="scientific">Paenibacillus thermoaerophilus</name>
    <dbReference type="NCBI Taxonomy" id="1215385"/>
    <lineage>
        <taxon>Bacteria</taxon>
        <taxon>Bacillati</taxon>
        <taxon>Bacillota</taxon>
        <taxon>Bacilli</taxon>
        <taxon>Bacillales</taxon>
        <taxon>Paenibacillaceae</taxon>
        <taxon>Paenibacillus</taxon>
    </lineage>
</organism>
<dbReference type="InterPro" id="IPR036291">
    <property type="entry name" value="NAD(P)-bd_dom_sf"/>
</dbReference>
<dbReference type="Gene3D" id="3.40.50.720">
    <property type="entry name" value="NAD(P)-binding Rossmann-like Domain"/>
    <property type="match status" value="1"/>
</dbReference>
<dbReference type="CDD" id="cd01076">
    <property type="entry name" value="NAD_bind_1_Glu_DH"/>
    <property type="match status" value="1"/>
</dbReference>
<accession>A0ABW2V560</accession>
<evidence type="ECO:0000256" key="5">
    <source>
        <dbReference type="RuleBase" id="RU004417"/>
    </source>
</evidence>
<dbReference type="PANTHER" id="PTHR11606:SF13">
    <property type="entry name" value="GLUTAMATE DEHYDROGENASE 1, MITOCHONDRIAL"/>
    <property type="match status" value="1"/>
</dbReference>
<dbReference type="PANTHER" id="PTHR11606">
    <property type="entry name" value="GLUTAMATE DEHYDROGENASE"/>
    <property type="match status" value="1"/>
</dbReference>
<dbReference type="EMBL" id="JBHTGQ010000023">
    <property type="protein sequence ID" value="MFC7750431.1"/>
    <property type="molecule type" value="Genomic_DNA"/>
</dbReference>
<evidence type="ECO:0000313" key="8">
    <source>
        <dbReference type="Proteomes" id="UP001596528"/>
    </source>
</evidence>
<dbReference type="InterPro" id="IPR033922">
    <property type="entry name" value="NAD_bind_Glu_DH"/>
</dbReference>
<dbReference type="SMART" id="SM00839">
    <property type="entry name" value="ELFV_dehydrog"/>
    <property type="match status" value="1"/>
</dbReference>
<dbReference type="Pfam" id="PF02812">
    <property type="entry name" value="ELFV_dehydrog_N"/>
    <property type="match status" value="1"/>
</dbReference>
<dbReference type="RefSeq" id="WP_138787963.1">
    <property type="nucleotide sequence ID" value="NZ_JBHTGQ010000023.1"/>
</dbReference>
<keyword evidence="3 4" id="KW-0560">Oxidoreductase</keyword>
<dbReference type="GO" id="GO:0016491">
    <property type="term" value="F:oxidoreductase activity"/>
    <property type="evidence" value="ECO:0007669"/>
    <property type="project" value="UniProtKB-KW"/>
</dbReference>
<evidence type="ECO:0000256" key="3">
    <source>
        <dbReference type="ARBA" id="ARBA00023002"/>
    </source>
</evidence>
<proteinExistence type="inferred from homology"/>
<evidence type="ECO:0000256" key="1">
    <source>
        <dbReference type="ARBA" id="ARBA00006382"/>
    </source>
</evidence>
<evidence type="ECO:0000256" key="4">
    <source>
        <dbReference type="PIRNR" id="PIRNR000185"/>
    </source>
</evidence>
<dbReference type="InterPro" id="IPR006097">
    <property type="entry name" value="Glu/Leu/Phe/Val/Trp_DH_dimer"/>
</dbReference>
<protein>
    <recommendedName>
        <fullName evidence="2 4">Glutamate dehydrogenase</fullName>
    </recommendedName>
</protein>
<dbReference type="InterPro" id="IPR046346">
    <property type="entry name" value="Aminoacid_DH-like_N_sf"/>
</dbReference>
<dbReference type="PIRSF" id="PIRSF000185">
    <property type="entry name" value="Glu_DH"/>
    <property type="match status" value="1"/>
</dbReference>
<reference evidence="8" key="1">
    <citation type="journal article" date="2019" name="Int. J. Syst. Evol. Microbiol.">
        <title>The Global Catalogue of Microorganisms (GCM) 10K type strain sequencing project: providing services to taxonomists for standard genome sequencing and annotation.</title>
        <authorList>
            <consortium name="The Broad Institute Genomics Platform"/>
            <consortium name="The Broad Institute Genome Sequencing Center for Infectious Disease"/>
            <person name="Wu L."/>
            <person name="Ma J."/>
        </authorList>
    </citation>
    <scope>NUCLEOTIDE SEQUENCE [LARGE SCALE GENOMIC DNA]</scope>
    <source>
        <strain evidence="8">JCM 18657</strain>
    </source>
</reference>
<dbReference type="SUPFAM" id="SSF51735">
    <property type="entry name" value="NAD(P)-binding Rossmann-fold domains"/>
    <property type="match status" value="1"/>
</dbReference>
<dbReference type="Pfam" id="PF00208">
    <property type="entry name" value="ELFV_dehydrog"/>
    <property type="match status" value="1"/>
</dbReference>
<dbReference type="Gene3D" id="3.40.50.10860">
    <property type="entry name" value="Leucine Dehydrogenase, chain A, domain 1"/>
    <property type="match status" value="1"/>
</dbReference>
<feature type="domain" description="Glutamate/phenylalanine/leucine/valine/L-tryptophan dehydrogenase C-terminal" evidence="6">
    <location>
        <begin position="190"/>
        <end position="419"/>
    </location>
</feature>
<evidence type="ECO:0000313" key="7">
    <source>
        <dbReference type="EMBL" id="MFC7750431.1"/>
    </source>
</evidence>
<dbReference type="InterPro" id="IPR006095">
    <property type="entry name" value="Glu/Leu/Phe/Val/Trp_DH"/>
</dbReference>
<evidence type="ECO:0000256" key="2">
    <source>
        <dbReference type="ARBA" id="ARBA00012896"/>
    </source>
</evidence>
<dbReference type="SUPFAM" id="SSF53223">
    <property type="entry name" value="Aminoacid dehydrogenase-like, N-terminal domain"/>
    <property type="match status" value="1"/>
</dbReference>